<name>A0A8J3DCX2_9BACT</name>
<feature type="region of interest" description="Disordered" evidence="1">
    <location>
        <begin position="174"/>
        <end position="207"/>
    </location>
</feature>
<sequence length="207" mass="22382">MNSIVSRNTVLVLIGLLGLALSGCHSAREFDYNGAKLDTVNAVSIDNRTPYPLERDTWRLGPTREAMVNGEEMVFGASEDGSTIIFKIPFYAFGKKSQLIKQSTERSTKALTAISKDLQKDGFIITKRIAIVDSANVIGYKIGGPARITGFYIFSQPGAYDALLATLDAQAAPAAPAEATEPKATEVEPITETSADESQHSEHEIEE</sequence>
<dbReference type="AlphaFoldDB" id="A0A8J3DCX2"/>
<dbReference type="PROSITE" id="PS51257">
    <property type="entry name" value="PROKAR_LIPOPROTEIN"/>
    <property type="match status" value="1"/>
</dbReference>
<evidence type="ECO:0008006" key="4">
    <source>
        <dbReference type="Google" id="ProtNLM"/>
    </source>
</evidence>
<dbReference type="Proteomes" id="UP000642829">
    <property type="component" value="Unassembled WGS sequence"/>
</dbReference>
<feature type="compositionally biased region" description="Basic and acidic residues" evidence="1">
    <location>
        <begin position="197"/>
        <end position="207"/>
    </location>
</feature>
<dbReference type="EMBL" id="BMXG01000014">
    <property type="protein sequence ID" value="GHC05783.1"/>
    <property type="molecule type" value="Genomic_DNA"/>
</dbReference>
<proteinExistence type="predicted"/>
<comment type="caution">
    <text evidence="2">The sequence shown here is derived from an EMBL/GenBank/DDBJ whole genome shotgun (WGS) entry which is preliminary data.</text>
</comment>
<evidence type="ECO:0000313" key="3">
    <source>
        <dbReference type="Proteomes" id="UP000642829"/>
    </source>
</evidence>
<keyword evidence="3" id="KW-1185">Reference proteome</keyword>
<protein>
    <recommendedName>
        <fullName evidence="4">Lipoprotein</fullName>
    </recommendedName>
</protein>
<dbReference type="RefSeq" id="WP_189515361.1">
    <property type="nucleotide sequence ID" value="NZ_BMXG01000014.1"/>
</dbReference>
<reference evidence="2" key="2">
    <citation type="submission" date="2020-09" db="EMBL/GenBank/DDBJ databases">
        <authorList>
            <person name="Sun Q."/>
            <person name="Kim S."/>
        </authorList>
    </citation>
    <scope>NUCLEOTIDE SEQUENCE</scope>
    <source>
        <strain evidence="2">KCTC 12870</strain>
    </source>
</reference>
<organism evidence="2 3">
    <name type="scientific">Cerasicoccus arenae</name>
    <dbReference type="NCBI Taxonomy" id="424488"/>
    <lineage>
        <taxon>Bacteria</taxon>
        <taxon>Pseudomonadati</taxon>
        <taxon>Verrucomicrobiota</taxon>
        <taxon>Opitutia</taxon>
        <taxon>Puniceicoccales</taxon>
        <taxon>Cerasicoccaceae</taxon>
        <taxon>Cerasicoccus</taxon>
    </lineage>
</organism>
<gene>
    <name evidence="2" type="ORF">GCM10007047_23450</name>
</gene>
<accession>A0A8J3DCX2</accession>
<evidence type="ECO:0000256" key="1">
    <source>
        <dbReference type="SAM" id="MobiDB-lite"/>
    </source>
</evidence>
<reference evidence="2" key="1">
    <citation type="journal article" date="2014" name="Int. J. Syst. Evol. Microbiol.">
        <title>Complete genome sequence of Corynebacterium casei LMG S-19264T (=DSM 44701T), isolated from a smear-ripened cheese.</title>
        <authorList>
            <consortium name="US DOE Joint Genome Institute (JGI-PGF)"/>
            <person name="Walter F."/>
            <person name="Albersmeier A."/>
            <person name="Kalinowski J."/>
            <person name="Ruckert C."/>
        </authorList>
    </citation>
    <scope>NUCLEOTIDE SEQUENCE</scope>
    <source>
        <strain evidence="2">KCTC 12870</strain>
    </source>
</reference>
<evidence type="ECO:0000313" key="2">
    <source>
        <dbReference type="EMBL" id="GHC05783.1"/>
    </source>
</evidence>